<keyword evidence="4" id="KW-1133">Transmembrane helix</keyword>
<dbReference type="SUPFAM" id="SSF46894">
    <property type="entry name" value="C-terminal effector domain of the bipartite response regulators"/>
    <property type="match status" value="1"/>
</dbReference>
<dbReference type="InterPro" id="IPR016032">
    <property type="entry name" value="Sig_transdc_resp-reg_C-effctor"/>
</dbReference>
<dbReference type="InterPro" id="IPR036388">
    <property type="entry name" value="WH-like_DNA-bd_sf"/>
</dbReference>
<keyword evidence="1 2" id="KW-0238">DNA-binding</keyword>
<reference evidence="6 7" key="1">
    <citation type="submission" date="2020-03" db="EMBL/GenBank/DDBJ databases">
        <title>Rahnella aceri sp. nov., isoated from traditional Jeju Makgeolli.</title>
        <authorList>
            <person name="Kim I.S."/>
            <person name="Jeon D."/>
        </authorList>
    </citation>
    <scope>NUCLEOTIDE SEQUENCE [LARGE SCALE GENOMIC DNA]</scope>
    <source>
        <strain evidence="6 7">Lac-M11</strain>
    </source>
</reference>
<dbReference type="AlphaFoldDB" id="A0A6M2B7B9"/>
<keyword evidence="4" id="KW-0472">Membrane</keyword>
<feature type="DNA-binding region" description="OmpR/PhoB-type" evidence="2">
    <location>
        <begin position="2"/>
        <end position="106"/>
    </location>
</feature>
<evidence type="ECO:0000256" key="3">
    <source>
        <dbReference type="SAM" id="MobiDB-lite"/>
    </source>
</evidence>
<feature type="transmembrane region" description="Helical" evidence="4">
    <location>
        <begin position="181"/>
        <end position="199"/>
    </location>
</feature>
<name>A0A6M2B7B9_9GAMM</name>
<dbReference type="Pfam" id="PF00486">
    <property type="entry name" value="Trans_reg_C"/>
    <property type="match status" value="1"/>
</dbReference>
<sequence length="292" mass="32519">MTLKYLISDQVIFDSDAHHLISLTSDTVKVTLHTPASQCLLLLLQNQGEVLTQKFLFENIWGKNGAFVSANTLYQNIAIVRKGLKSAGIEDDIVQTIPKTGIKFTGHATLYFAKETDPQEMREASPPVQSLPGEVYSPQNVDVENSATEQNLPASDRQPETFSAPDSALPQKTGHQRISPLYFYLTAFVFCGLSLMTYLQLKPEGSFFSDYHLIGKVNGCMLTSSYYDKDVAIKEFSALFQHGGITCTDKTYAYITLNRLPEGTALLMCDKPAEKINAQCLSYIYLEKNDDK</sequence>
<evidence type="ECO:0000313" key="6">
    <source>
        <dbReference type="EMBL" id="NGX88531.1"/>
    </source>
</evidence>
<dbReference type="InterPro" id="IPR001867">
    <property type="entry name" value="OmpR/PhoB-type_DNA-bd"/>
</dbReference>
<evidence type="ECO:0000313" key="7">
    <source>
        <dbReference type="Proteomes" id="UP000476696"/>
    </source>
</evidence>
<organism evidence="6 7">
    <name type="scientific">Rahnella contaminans</name>
    <dbReference type="NCBI Taxonomy" id="2703882"/>
    <lineage>
        <taxon>Bacteria</taxon>
        <taxon>Pseudomonadati</taxon>
        <taxon>Pseudomonadota</taxon>
        <taxon>Gammaproteobacteria</taxon>
        <taxon>Enterobacterales</taxon>
        <taxon>Yersiniaceae</taxon>
        <taxon>Rahnella</taxon>
    </lineage>
</organism>
<dbReference type="RefSeq" id="WP_165060033.1">
    <property type="nucleotide sequence ID" value="NZ_JAADJS010000003.1"/>
</dbReference>
<dbReference type="GO" id="GO:0003677">
    <property type="term" value="F:DNA binding"/>
    <property type="evidence" value="ECO:0007669"/>
    <property type="project" value="UniProtKB-UniRule"/>
</dbReference>
<dbReference type="SMART" id="SM00862">
    <property type="entry name" value="Trans_reg_C"/>
    <property type="match status" value="1"/>
</dbReference>
<feature type="region of interest" description="Disordered" evidence="3">
    <location>
        <begin position="117"/>
        <end position="136"/>
    </location>
</feature>
<dbReference type="GO" id="GO:0000160">
    <property type="term" value="P:phosphorelay signal transduction system"/>
    <property type="evidence" value="ECO:0007669"/>
    <property type="project" value="InterPro"/>
</dbReference>
<accession>A0A6M2B7B9</accession>
<evidence type="ECO:0000259" key="5">
    <source>
        <dbReference type="PROSITE" id="PS51755"/>
    </source>
</evidence>
<dbReference type="EMBL" id="JAADJS010000003">
    <property type="protein sequence ID" value="NGX88531.1"/>
    <property type="molecule type" value="Genomic_DNA"/>
</dbReference>
<dbReference type="Gene3D" id="1.10.10.10">
    <property type="entry name" value="Winged helix-like DNA-binding domain superfamily/Winged helix DNA-binding domain"/>
    <property type="match status" value="1"/>
</dbReference>
<comment type="caution">
    <text evidence="6">The sequence shown here is derived from an EMBL/GenBank/DDBJ whole genome shotgun (WGS) entry which is preliminary data.</text>
</comment>
<keyword evidence="4" id="KW-0812">Transmembrane</keyword>
<dbReference type="PROSITE" id="PS51755">
    <property type="entry name" value="OMPR_PHOB"/>
    <property type="match status" value="1"/>
</dbReference>
<dbReference type="GO" id="GO:0006355">
    <property type="term" value="P:regulation of DNA-templated transcription"/>
    <property type="evidence" value="ECO:0007669"/>
    <property type="project" value="InterPro"/>
</dbReference>
<protein>
    <recommendedName>
        <fullName evidence="5">OmpR/PhoB-type domain-containing protein</fullName>
    </recommendedName>
</protein>
<dbReference type="Proteomes" id="UP000476696">
    <property type="component" value="Unassembled WGS sequence"/>
</dbReference>
<evidence type="ECO:0000256" key="1">
    <source>
        <dbReference type="ARBA" id="ARBA00023125"/>
    </source>
</evidence>
<gene>
    <name evidence="6" type="ORF">GW579_15745</name>
</gene>
<feature type="domain" description="OmpR/PhoB-type" evidence="5">
    <location>
        <begin position="2"/>
        <end position="106"/>
    </location>
</feature>
<feature type="region of interest" description="Disordered" evidence="3">
    <location>
        <begin position="150"/>
        <end position="173"/>
    </location>
</feature>
<proteinExistence type="predicted"/>
<keyword evidence="7" id="KW-1185">Reference proteome</keyword>
<evidence type="ECO:0000256" key="4">
    <source>
        <dbReference type="SAM" id="Phobius"/>
    </source>
</evidence>
<evidence type="ECO:0000256" key="2">
    <source>
        <dbReference type="PROSITE-ProRule" id="PRU01091"/>
    </source>
</evidence>